<dbReference type="AlphaFoldDB" id="A0A0C1ZSH3"/>
<protein>
    <submittedName>
        <fullName evidence="1">Uncharacterized protein</fullName>
    </submittedName>
</protein>
<evidence type="ECO:0000313" key="1">
    <source>
        <dbReference type="EMBL" id="KIG14023.1"/>
    </source>
</evidence>
<evidence type="ECO:0000313" key="2">
    <source>
        <dbReference type="Proteomes" id="UP000031599"/>
    </source>
</evidence>
<sequence>MLSTLRIALLWILVLFVVPFGSSSLERERPGVGCEPSCACDEPERVAHAEDRELHDDGESPCEQDCDEDCSGCCDARVAAALVSLVGLPSMYLGAAATCELPALDAPGCRVAIGVFRPPRSLT</sequence>
<proteinExistence type="predicted"/>
<organism evidence="1 2">
    <name type="scientific">Enhygromyxa salina</name>
    <dbReference type="NCBI Taxonomy" id="215803"/>
    <lineage>
        <taxon>Bacteria</taxon>
        <taxon>Pseudomonadati</taxon>
        <taxon>Myxococcota</taxon>
        <taxon>Polyangia</taxon>
        <taxon>Nannocystales</taxon>
        <taxon>Nannocystaceae</taxon>
        <taxon>Enhygromyxa</taxon>
    </lineage>
</organism>
<accession>A0A0C1ZSH3</accession>
<reference evidence="1 2" key="1">
    <citation type="submission" date="2014-12" db="EMBL/GenBank/DDBJ databases">
        <title>Genome assembly of Enhygromyxa salina DSM 15201.</title>
        <authorList>
            <person name="Sharma G."/>
            <person name="Subramanian S."/>
        </authorList>
    </citation>
    <scope>NUCLEOTIDE SEQUENCE [LARGE SCALE GENOMIC DNA]</scope>
    <source>
        <strain evidence="1 2">DSM 15201</strain>
    </source>
</reference>
<comment type="caution">
    <text evidence="1">The sequence shown here is derived from an EMBL/GenBank/DDBJ whole genome shotgun (WGS) entry which is preliminary data.</text>
</comment>
<dbReference type="EMBL" id="JMCC02000081">
    <property type="protein sequence ID" value="KIG14023.1"/>
    <property type="molecule type" value="Genomic_DNA"/>
</dbReference>
<dbReference type="Proteomes" id="UP000031599">
    <property type="component" value="Unassembled WGS sequence"/>
</dbReference>
<name>A0A0C1ZSH3_9BACT</name>
<gene>
    <name evidence="1" type="ORF">DB30_07290</name>
</gene>